<accession>A0A835L1V1</accession>
<comment type="caution">
    <text evidence="2">The sequence shown here is derived from an EMBL/GenBank/DDBJ whole genome shotgun (WGS) entry which is preliminary data.</text>
</comment>
<organism evidence="2 3">
    <name type="scientific">Spodoptera exigua</name>
    <name type="common">Beet armyworm</name>
    <name type="synonym">Noctua fulgens</name>
    <dbReference type="NCBI Taxonomy" id="7107"/>
    <lineage>
        <taxon>Eukaryota</taxon>
        <taxon>Metazoa</taxon>
        <taxon>Ecdysozoa</taxon>
        <taxon>Arthropoda</taxon>
        <taxon>Hexapoda</taxon>
        <taxon>Insecta</taxon>
        <taxon>Pterygota</taxon>
        <taxon>Neoptera</taxon>
        <taxon>Endopterygota</taxon>
        <taxon>Lepidoptera</taxon>
        <taxon>Glossata</taxon>
        <taxon>Ditrysia</taxon>
        <taxon>Noctuoidea</taxon>
        <taxon>Noctuidae</taxon>
        <taxon>Amphipyrinae</taxon>
        <taxon>Spodoptera</taxon>
    </lineage>
</organism>
<dbReference type="Gene3D" id="2.170.15.10">
    <property type="entry name" value="Proaerolysin, chain A, domain 3"/>
    <property type="match status" value="1"/>
</dbReference>
<sequence>MQRVGLYNSKLKQVTTSSTLRWTNLKKESMSNYVVGAESDQGPIYLCRARHEGDMILGQLKPDYTSCAVSGSKSYNLFEVLENIENASLINWIPGLGFTPNQVVEMKAPSGFSHYIGRIAYENVIGQLITFDDKNNEIIENSGEILKEIEPVSYKLENVVLDRDTEHVRQSEPEVFEERILKNEDEVAATVTTEIEYGYNYTLSWDYGHGIAIGLNTTIELDDGTLFPQIQWANPYTESRPKLLYKLEKHLEPGTACNVTFRGNLTNRDVQYTATLVTYYKDNDSRSRQMRGQRIENTLEVEAIYGEIYFLANNTLENDVAAMKKPDHPEQMDSSDINESGEGMTKGSVPKEDIKKSVVGGLGSNPSGSASMKIVTFTLFIPAIILLL</sequence>
<name>A0A835L1V1_SPOEX</name>
<protein>
    <submittedName>
        <fullName evidence="2">Uncharacterized protein</fullName>
    </submittedName>
</protein>
<proteinExistence type="predicted"/>
<evidence type="ECO:0000313" key="2">
    <source>
        <dbReference type="EMBL" id="KAF9409418.1"/>
    </source>
</evidence>
<keyword evidence="3" id="KW-1185">Reference proteome</keyword>
<dbReference type="EMBL" id="JACKWZ010000320">
    <property type="protein sequence ID" value="KAF9409418.1"/>
    <property type="molecule type" value="Genomic_DNA"/>
</dbReference>
<reference evidence="2" key="1">
    <citation type="submission" date="2020-08" db="EMBL/GenBank/DDBJ databases">
        <title>Spodoptera exigua strain:BAW_Kor-Di-RS1 Genome sequencing and assembly.</title>
        <authorList>
            <person name="Kim J."/>
            <person name="Nam H.Y."/>
            <person name="Kwon M."/>
            <person name="Choi J.H."/>
            <person name="Cho S.R."/>
            <person name="Kim G.-H."/>
        </authorList>
    </citation>
    <scope>NUCLEOTIDE SEQUENCE</scope>
    <source>
        <strain evidence="2">BAW_Kor-Di-RS1</strain>
        <tissue evidence="2">Whole-body</tissue>
    </source>
</reference>
<dbReference type="AlphaFoldDB" id="A0A835L1V1"/>
<dbReference type="Pfam" id="PF11901">
    <property type="entry name" value="DM9"/>
    <property type="match status" value="1"/>
</dbReference>
<dbReference type="Proteomes" id="UP000648187">
    <property type="component" value="Unassembled WGS sequence"/>
</dbReference>
<evidence type="ECO:0000313" key="3">
    <source>
        <dbReference type="Proteomes" id="UP000648187"/>
    </source>
</evidence>
<dbReference type="InterPro" id="IPR006616">
    <property type="entry name" value="DM9_repeat"/>
</dbReference>
<evidence type="ECO:0000256" key="1">
    <source>
        <dbReference type="SAM" id="MobiDB-lite"/>
    </source>
</evidence>
<feature type="region of interest" description="Disordered" evidence="1">
    <location>
        <begin position="326"/>
        <end position="350"/>
    </location>
</feature>
<gene>
    <name evidence="2" type="ORF">HW555_011193</name>
</gene>